<dbReference type="Proteomes" id="UP000005806">
    <property type="component" value="Unassembled WGS sequence"/>
</dbReference>
<dbReference type="AlphaFoldDB" id="A0A822LG13"/>
<protein>
    <submittedName>
        <fullName evidence="1">Uncharacterized protein</fullName>
    </submittedName>
</protein>
<reference evidence="1 2" key="1">
    <citation type="submission" date="2012-04" db="EMBL/GenBank/DDBJ databases">
        <authorList>
            <person name="Genoscope - CEA"/>
        </authorList>
    </citation>
    <scope>NUCLEOTIDE SEQUENCE [LARGE SCALE GENOMIC DNA]</scope>
    <source>
        <strain evidence="1 2">9432</strain>
    </source>
</reference>
<proteinExistence type="predicted"/>
<comment type="caution">
    <text evidence="1">The sequence shown here is derived from an EMBL/GenBank/DDBJ whole genome shotgun (WGS) entry which is preliminary data.</text>
</comment>
<accession>A0A822LG13</accession>
<evidence type="ECO:0000313" key="1">
    <source>
        <dbReference type="EMBL" id="CCH94340.1"/>
    </source>
</evidence>
<organism evidence="1 2">
    <name type="scientific">Microcystis aeruginosa PCC 9432</name>
    <dbReference type="NCBI Taxonomy" id="1160280"/>
    <lineage>
        <taxon>Bacteria</taxon>
        <taxon>Bacillati</taxon>
        <taxon>Cyanobacteriota</taxon>
        <taxon>Cyanophyceae</taxon>
        <taxon>Oscillatoriophycideae</taxon>
        <taxon>Chroococcales</taxon>
        <taxon>Microcystaceae</taxon>
        <taxon>Microcystis</taxon>
    </lineage>
</organism>
<name>A0A822LG13_MICAE</name>
<dbReference type="EMBL" id="CAIH01000302">
    <property type="protein sequence ID" value="CCH94340.1"/>
    <property type="molecule type" value="Genomic_DNA"/>
</dbReference>
<sequence>MQRLTETGQETKTSYWLERGDGMLLFKADSPEAAESIIGQHPLANSSGIGY</sequence>
<dbReference type="RefSeq" id="WP_002755995.1">
    <property type="nucleotide sequence ID" value="NZ_HE972594.1"/>
</dbReference>
<gene>
    <name evidence="1" type="ORF">MICCA_3700013</name>
</gene>
<evidence type="ECO:0000313" key="2">
    <source>
        <dbReference type="Proteomes" id="UP000005806"/>
    </source>
</evidence>